<keyword evidence="5 14" id="KW-0808">Transferase</keyword>
<dbReference type="EMBL" id="JABFTT010000003">
    <property type="protein sequence ID" value="MCE8019311.1"/>
    <property type="molecule type" value="Genomic_DNA"/>
</dbReference>
<organism evidence="14 15">
    <name type="scientific">Billgrantia zhangzhouensis</name>
    <dbReference type="NCBI Taxonomy" id="2733481"/>
    <lineage>
        <taxon>Bacteria</taxon>
        <taxon>Pseudomonadati</taxon>
        <taxon>Pseudomonadota</taxon>
        <taxon>Gammaproteobacteria</taxon>
        <taxon>Oceanospirillales</taxon>
        <taxon>Halomonadaceae</taxon>
        <taxon>Billgrantia</taxon>
    </lineage>
</organism>
<evidence type="ECO:0000256" key="7">
    <source>
        <dbReference type="ARBA" id="ARBA00022777"/>
    </source>
</evidence>
<dbReference type="Gene3D" id="3.30.70.560">
    <property type="entry name" value="7,8-Dihydro-6-hydroxymethylpterin-pyrophosphokinase HPPK"/>
    <property type="match status" value="1"/>
</dbReference>
<dbReference type="RefSeq" id="WP_234272705.1">
    <property type="nucleotide sequence ID" value="NZ_JABFTT010000003.1"/>
</dbReference>
<accession>A0ABS9ABK7</accession>
<dbReference type="NCBIfam" id="TIGR01498">
    <property type="entry name" value="folK"/>
    <property type="match status" value="1"/>
</dbReference>
<evidence type="ECO:0000256" key="4">
    <source>
        <dbReference type="ARBA" id="ARBA00016218"/>
    </source>
</evidence>
<comment type="caution">
    <text evidence="14">The sequence shown here is derived from an EMBL/GenBank/DDBJ whole genome shotgun (WGS) entry which is preliminary data.</text>
</comment>
<comment type="pathway">
    <text evidence="1">Cofactor biosynthesis; tetrahydrofolate biosynthesis; 2-amino-4-hydroxy-6-hydroxymethyl-7,8-dihydropteridine diphosphate from 7,8-dihydroneopterin triphosphate: step 4/4.</text>
</comment>
<evidence type="ECO:0000256" key="10">
    <source>
        <dbReference type="ARBA" id="ARBA00029409"/>
    </source>
</evidence>
<comment type="function">
    <text evidence="10">Catalyzes the transfer of pyrophosphate from adenosine triphosphate (ATP) to 6-hydroxymethyl-7,8-dihydropterin, an enzymatic step in folate biosynthesis pathway.</text>
</comment>
<dbReference type="Pfam" id="PF01288">
    <property type="entry name" value="HPPK"/>
    <property type="match status" value="1"/>
</dbReference>
<dbReference type="CDD" id="cd00483">
    <property type="entry name" value="HPPK"/>
    <property type="match status" value="1"/>
</dbReference>
<dbReference type="InterPro" id="IPR000550">
    <property type="entry name" value="Hppk"/>
</dbReference>
<dbReference type="SUPFAM" id="SSF55083">
    <property type="entry name" value="6-hydroxymethyl-7,8-dihydropterin pyrophosphokinase, HPPK"/>
    <property type="match status" value="1"/>
</dbReference>
<reference evidence="14 15" key="1">
    <citation type="journal article" date="2021" name="Front. Microbiol.">
        <title>Aerobic Denitrification and Heterotrophic Sulfur Oxidation in the Genus Halomonas Revealed by Six Novel Species Characterizations and Genome-Based Analysis.</title>
        <authorList>
            <person name="Wang L."/>
            <person name="Shao Z."/>
        </authorList>
    </citation>
    <scope>NUCLEOTIDE SEQUENCE [LARGE SCALE GENOMIC DNA]</scope>
    <source>
        <strain evidence="14 15">MCCC 1A11036</strain>
    </source>
</reference>
<evidence type="ECO:0000256" key="12">
    <source>
        <dbReference type="ARBA" id="ARBA00033413"/>
    </source>
</evidence>
<evidence type="ECO:0000256" key="9">
    <source>
        <dbReference type="ARBA" id="ARBA00022909"/>
    </source>
</evidence>
<evidence type="ECO:0000256" key="5">
    <source>
        <dbReference type="ARBA" id="ARBA00022679"/>
    </source>
</evidence>
<evidence type="ECO:0000256" key="6">
    <source>
        <dbReference type="ARBA" id="ARBA00022741"/>
    </source>
</evidence>
<proteinExistence type="inferred from homology"/>
<keyword evidence="9" id="KW-0289">Folate biosynthesis</keyword>
<evidence type="ECO:0000256" key="11">
    <source>
        <dbReference type="ARBA" id="ARBA00029766"/>
    </source>
</evidence>
<sequence length="141" mass="16251">MPRDKKLCEPDEFVVSPIYSTSAVGYVDDPDFLNLALLFKTYFEPEALLNQLLMIEEKYGRVRSYRNAPRTLDIDLILYGSEIIKSIILTVPHPRFHERLFVLVPLNDIGSNLTHPELKVTIEELLSRRLEGDSSSKYIQP</sequence>
<dbReference type="PANTHER" id="PTHR43071">
    <property type="entry name" value="2-AMINO-4-HYDROXY-6-HYDROXYMETHYLDIHYDROPTERIDINE PYROPHOSPHOKINASE"/>
    <property type="match status" value="1"/>
</dbReference>
<evidence type="ECO:0000313" key="14">
    <source>
        <dbReference type="EMBL" id="MCE8019311.1"/>
    </source>
</evidence>
<evidence type="ECO:0000256" key="3">
    <source>
        <dbReference type="ARBA" id="ARBA00013253"/>
    </source>
</evidence>
<dbReference type="PROSITE" id="PS00794">
    <property type="entry name" value="HPPK"/>
    <property type="match status" value="1"/>
</dbReference>
<name>A0ABS9ABK7_9GAMM</name>
<dbReference type="Proteomes" id="UP001320122">
    <property type="component" value="Unassembled WGS sequence"/>
</dbReference>
<evidence type="ECO:0000313" key="15">
    <source>
        <dbReference type="Proteomes" id="UP001320122"/>
    </source>
</evidence>
<dbReference type="EC" id="2.7.6.3" evidence="3"/>
<keyword evidence="15" id="KW-1185">Reference proteome</keyword>
<evidence type="ECO:0000259" key="13">
    <source>
        <dbReference type="PROSITE" id="PS00794"/>
    </source>
</evidence>
<dbReference type="GO" id="GO:0003848">
    <property type="term" value="F:2-amino-4-hydroxy-6-hydroxymethyldihydropteridine diphosphokinase activity"/>
    <property type="evidence" value="ECO:0007669"/>
    <property type="project" value="UniProtKB-EC"/>
</dbReference>
<comment type="similarity">
    <text evidence="2">Belongs to the HPPK family.</text>
</comment>
<feature type="domain" description="7,8-dihydro-6-hydroxymethylpterin-pyrophosphokinase" evidence="13">
    <location>
        <begin position="66"/>
        <end position="77"/>
    </location>
</feature>
<evidence type="ECO:0000256" key="1">
    <source>
        <dbReference type="ARBA" id="ARBA00005051"/>
    </source>
</evidence>
<keyword evidence="6" id="KW-0547">Nucleotide-binding</keyword>
<gene>
    <name evidence="14" type="primary">folK</name>
    <name evidence="14" type="ORF">HOP51_04135</name>
</gene>
<evidence type="ECO:0000256" key="2">
    <source>
        <dbReference type="ARBA" id="ARBA00005810"/>
    </source>
</evidence>
<evidence type="ECO:0000256" key="8">
    <source>
        <dbReference type="ARBA" id="ARBA00022840"/>
    </source>
</evidence>
<keyword evidence="8" id="KW-0067">ATP-binding</keyword>
<protein>
    <recommendedName>
        <fullName evidence="4">2-amino-4-hydroxy-6-hydroxymethyldihydropteridine pyrophosphokinase</fullName>
        <ecNumber evidence="3">2.7.6.3</ecNumber>
    </recommendedName>
    <alternativeName>
        <fullName evidence="11">6-hydroxymethyl-7,8-dihydropterin pyrophosphokinase</fullName>
    </alternativeName>
    <alternativeName>
        <fullName evidence="12">7,8-dihydro-6-hydroxymethylpterin-pyrophosphokinase</fullName>
    </alternativeName>
</protein>
<dbReference type="InterPro" id="IPR035907">
    <property type="entry name" value="Hppk_sf"/>
</dbReference>
<keyword evidence="7" id="KW-0418">Kinase</keyword>
<dbReference type="PANTHER" id="PTHR43071:SF1">
    <property type="entry name" value="2-AMINO-4-HYDROXY-6-HYDROXYMETHYLDIHYDROPTERIDINE PYROPHOSPHOKINASE"/>
    <property type="match status" value="1"/>
</dbReference>